<comment type="caution">
    <text evidence="2">The sequence shown here is derived from an EMBL/GenBank/DDBJ whole genome shotgun (WGS) entry which is preliminary data.</text>
</comment>
<accession>A0A919P8C1</accession>
<feature type="transmembrane region" description="Helical" evidence="1">
    <location>
        <begin position="80"/>
        <end position="100"/>
    </location>
</feature>
<keyword evidence="3" id="KW-1185">Reference proteome</keyword>
<dbReference type="Proteomes" id="UP000642125">
    <property type="component" value="Unassembled WGS sequence"/>
</dbReference>
<feature type="transmembrane region" description="Helical" evidence="1">
    <location>
        <begin position="14"/>
        <end position="35"/>
    </location>
</feature>
<sequence length="102" mass="10866">MTEAQLLTGSRLRAARLISVGILSLVAVGTVFALVTYPSWQLALATLCVVPCPVILWFGLRRWLAPFAPGVRASTYLRSAVPPVLVIALLALGGWLLSIAPI</sequence>
<gene>
    <name evidence="2" type="ORF">Cpa01nite_16060</name>
</gene>
<keyword evidence="1" id="KW-0812">Transmembrane</keyword>
<evidence type="ECO:0000313" key="3">
    <source>
        <dbReference type="Proteomes" id="UP000642125"/>
    </source>
</evidence>
<dbReference type="EMBL" id="BONO01000010">
    <property type="protein sequence ID" value="GIG36225.1"/>
    <property type="molecule type" value="Genomic_DNA"/>
</dbReference>
<protein>
    <submittedName>
        <fullName evidence="2">Uncharacterized protein</fullName>
    </submittedName>
</protein>
<proteinExistence type="predicted"/>
<dbReference type="AlphaFoldDB" id="A0A919P8C1"/>
<name>A0A919P8C1_9CELL</name>
<keyword evidence="1" id="KW-0472">Membrane</keyword>
<evidence type="ECO:0000256" key="1">
    <source>
        <dbReference type="SAM" id="Phobius"/>
    </source>
</evidence>
<feature type="transmembrane region" description="Helical" evidence="1">
    <location>
        <begin position="42"/>
        <end position="60"/>
    </location>
</feature>
<organism evidence="2 3">
    <name type="scientific">Cellulomonas pakistanensis</name>
    <dbReference type="NCBI Taxonomy" id="992287"/>
    <lineage>
        <taxon>Bacteria</taxon>
        <taxon>Bacillati</taxon>
        <taxon>Actinomycetota</taxon>
        <taxon>Actinomycetes</taxon>
        <taxon>Micrococcales</taxon>
        <taxon>Cellulomonadaceae</taxon>
        <taxon>Cellulomonas</taxon>
    </lineage>
</organism>
<dbReference type="RefSeq" id="WP_203668252.1">
    <property type="nucleotide sequence ID" value="NZ_BONO01000010.1"/>
</dbReference>
<keyword evidence="1" id="KW-1133">Transmembrane helix</keyword>
<reference evidence="2" key="1">
    <citation type="submission" date="2021-01" db="EMBL/GenBank/DDBJ databases">
        <title>Whole genome shotgun sequence of Cellulomonas pakistanensis NBRC 110800.</title>
        <authorList>
            <person name="Komaki H."/>
            <person name="Tamura T."/>
        </authorList>
    </citation>
    <scope>NUCLEOTIDE SEQUENCE</scope>
    <source>
        <strain evidence="2">NBRC 110800</strain>
    </source>
</reference>
<evidence type="ECO:0000313" key="2">
    <source>
        <dbReference type="EMBL" id="GIG36225.1"/>
    </source>
</evidence>